<sequence>MKETDKNTEGLFIHQKVMVNKIPIHVVEAGSRSKPTIFFIHGWPTCWLEFKAVMMILSEGYHTVAIDLPGIGESNTPLQSYSKRNIAEYVHGIMDTMNLQDITLAGCDIGGQITYAFLKNFPNRISRAVIMNVVIPGVEPWDKVKSNPYIWHFAFHSIPELPEKLVAGNELSYFSYFYDVLAGKGKTVSDILRKLYAEAYTRPNALKAGFDFYRSFPMDEKDNIASKENMVSMPILYLRGEDEHIDIEAYIKGFKENGLKNISTKTIENCGHFSAEEQPEKVASVIREFINNTKNNI</sequence>
<dbReference type="InterPro" id="IPR000639">
    <property type="entry name" value="Epox_hydrolase-like"/>
</dbReference>
<dbReference type="EMBL" id="FQVL01000001">
    <property type="protein sequence ID" value="SHE37462.1"/>
    <property type="molecule type" value="Genomic_DNA"/>
</dbReference>
<evidence type="ECO:0000256" key="1">
    <source>
        <dbReference type="ARBA" id="ARBA00022801"/>
    </source>
</evidence>
<dbReference type="PRINTS" id="PR00412">
    <property type="entry name" value="EPOXHYDRLASE"/>
</dbReference>
<accession>A0A1M4SZ25</accession>
<evidence type="ECO:0000259" key="2">
    <source>
        <dbReference type="Pfam" id="PF00561"/>
    </source>
</evidence>
<dbReference type="GO" id="GO:0016787">
    <property type="term" value="F:hydrolase activity"/>
    <property type="evidence" value="ECO:0007669"/>
    <property type="project" value="UniProtKB-KW"/>
</dbReference>
<feature type="domain" description="AB hydrolase-1" evidence="2">
    <location>
        <begin position="35"/>
        <end position="278"/>
    </location>
</feature>
<dbReference type="Proteomes" id="UP000184476">
    <property type="component" value="Unassembled WGS sequence"/>
</dbReference>
<name>A0A1M4SZ25_9BACL</name>
<dbReference type="AlphaFoldDB" id="A0A1M4SZ25"/>
<dbReference type="STRING" id="112248.SAMN05444392_101217"/>
<keyword evidence="4" id="KW-1185">Reference proteome</keyword>
<dbReference type="Gene3D" id="3.40.50.1820">
    <property type="entry name" value="alpha/beta hydrolase"/>
    <property type="match status" value="1"/>
</dbReference>
<dbReference type="InterPro" id="IPR000073">
    <property type="entry name" value="AB_hydrolase_1"/>
</dbReference>
<proteinExistence type="predicted"/>
<evidence type="ECO:0000313" key="3">
    <source>
        <dbReference type="EMBL" id="SHE37462.1"/>
    </source>
</evidence>
<dbReference type="Pfam" id="PF00561">
    <property type="entry name" value="Abhydrolase_1"/>
    <property type="match status" value="1"/>
</dbReference>
<dbReference type="PRINTS" id="PR00111">
    <property type="entry name" value="ABHYDROLASE"/>
</dbReference>
<keyword evidence="1" id="KW-0378">Hydrolase</keyword>
<dbReference type="InterPro" id="IPR029058">
    <property type="entry name" value="AB_hydrolase_fold"/>
</dbReference>
<dbReference type="SUPFAM" id="SSF53474">
    <property type="entry name" value="alpha/beta-Hydrolases"/>
    <property type="match status" value="1"/>
</dbReference>
<reference evidence="3 4" key="1">
    <citation type="submission" date="2016-11" db="EMBL/GenBank/DDBJ databases">
        <authorList>
            <person name="Jaros S."/>
            <person name="Januszkiewicz K."/>
            <person name="Wedrychowicz H."/>
        </authorList>
    </citation>
    <scope>NUCLEOTIDE SEQUENCE [LARGE SCALE GENOMIC DNA]</scope>
    <source>
        <strain evidence="3 4">DSM 44666</strain>
    </source>
</reference>
<protein>
    <submittedName>
        <fullName evidence="3">Pimeloyl-ACP methyl ester carboxylesterase</fullName>
    </submittedName>
</protein>
<evidence type="ECO:0000313" key="4">
    <source>
        <dbReference type="Proteomes" id="UP000184476"/>
    </source>
</evidence>
<gene>
    <name evidence="3" type="ORF">SAMN05444392_101217</name>
</gene>
<organism evidence="3 4">
    <name type="scientific">Seinonella peptonophila</name>
    <dbReference type="NCBI Taxonomy" id="112248"/>
    <lineage>
        <taxon>Bacteria</taxon>
        <taxon>Bacillati</taxon>
        <taxon>Bacillota</taxon>
        <taxon>Bacilli</taxon>
        <taxon>Bacillales</taxon>
        <taxon>Thermoactinomycetaceae</taxon>
        <taxon>Seinonella</taxon>
    </lineage>
</organism>
<dbReference type="PANTHER" id="PTHR43329">
    <property type="entry name" value="EPOXIDE HYDROLASE"/>
    <property type="match status" value="1"/>
</dbReference>